<keyword evidence="3" id="KW-1185">Reference proteome</keyword>
<dbReference type="AlphaFoldDB" id="A0A0M0JJR1"/>
<comment type="caution">
    <text evidence="2">The sequence shown here is derived from an EMBL/GenBank/DDBJ whole genome shotgun (WGS) entry which is preliminary data.</text>
</comment>
<proteinExistence type="predicted"/>
<name>A0A0M0JJR1_9EUKA</name>
<evidence type="ECO:0000313" key="3">
    <source>
        <dbReference type="Proteomes" id="UP000037460"/>
    </source>
</evidence>
<accession>A0A0M0JJR1</accession>
<protein>
    <submittedName>
        <fullName evidence="2">Uncharacterized protein</fullName>
    </submittedName>
</protein>
<gene>
    <name evidence="2" type="ORF">Ctob_012299</name>
</gene>
<organism evidence="2 3">
    <name type="scientific">Chrysochromulina tobinii</name>
    <dbReference type="NCBI Taxonomy" id="1460289"/>
    <lineage>
        <taxon>Eukaryota</taxon>
        <taxon>Haptista</taxon>
        <taxon>Haptophyta</taxon>
        <taxon>Prymnesiophyceae</taxon>
        <taxon>Prymnesiales</taxon>
        <taxon>Chrysochromulinaceae</taxon>
        <taxon>Chrysochromulina</taxon>
    </lineage>
</organism>
<feature type="region of interest" description="Disordered" evidence="1">
    <location>
        <begin position="82"/>
        <end position="107"/>
    </location>
</feature>
<reference evidence="3" key="1">
    <citation type="journal article" date="2015" name="PLoS Genet.">
        <title>Genome Sequence and Transcriptome Analyses of Chrysochromulina tobin: Metabolic Tools for Enhanced Algal Fitness in the Prominent Order Prymnesiales (Haptophyceae).</title>
        <authorList>
            <person name="Hovde B.T."/>
            <person name="Deodato C.R."/>
            <person name="Hunsperger H.M."/>
            <person name="Ryken S.A."/>
            <person name="Yost W."/>
            <person name="Jha R.K."/>
            <person name="Patterson J."/>
            <person name="Monnat R.J. Jr."/>
            <person name="Barlow S.B."/>
            <person name="Starkenburg S.R."/>
            <person name="Cattolico R.A."/>
        </authorList>
    </citation>
    <scope>NUCLEOTIDE SEQUENCE</scope>
    <source>
        <strain evidence="3">CCMP291</strain>
    </source>
</reference>
<evidence type="ECO:0000256" key="1">
    <source>
        <dbReference type="SAM" id="MobiDB-lite"/>
    </source>
</evidence>
<sequence length="141" mass="14961">MASHDEEVEAELTDALTCISTGEKDVNDADEDGSTTLHLAAERACVPMRSAIVDVEALSGGWAAALSDAGRLFTIDTLVASTGPWSDANEQPAADGDADDDDEDEGRRWLRASPSGALLLLAHRYEQIWASEPGVDMVTLC</sequence>
<evidence type="ECO:0000313" key="2">
    <source>
        <dbReference type="EMBL" id="KOO26730.1"/>
    </source>
</evidence>
<dbReference type="Proteomes" id="UP000037460">
    <property type="component" value="Unassembled WGS sequence"/>
</dbReference>
<dbReference type="EMBL" id="JWZX01002812">
    <property type="protein sequence ID" value="KOO26730.1"/>
    <property type="molecule type" value="Genomic_DNA"/>
</dbReference>